<proteinExistence type="predicted"/>
<dbReference type="Proteomes" id="UP000605846">
    <property type="component" value="Unassembled WGS sequence"/>
</dbReference>
<name>A0A8H7EN02_9FUNG</name>
<dbReference type="InterPro" id="IPR057227">
    <property type="entry name" value="DUF7905"/>
</dbReference>
<evidence type="ECO:0000313" key="4">
    <source>
        <dbReference type="Proteomes" id="UP000605846"/>
    </source>
</evidence>
<evidence type="ECO:0000256" key="1">
    <source>
        <dbReference type="SAM" id="MobiDB-lite"/>
    </source>
</evidence>
<feature type="compositionally biased region" description="Basic and acidic residues" evidence="1">
    <location>
        <begin position="129"/>
        <end position="142"/>
    </location>
</feature>
<dbReference type="Pfam" id="PF25482">
    <property type="entry name" value="DUF7905"/>
    <property type="match status" value="1"/>
</dbReference>
<dbReference type="OrthoDB" id="4739136at2759"/>
<dbReference type="CDD" id="cd00105">
    <property type="entry name" value="KH-I"/>
    <property type="match status" value="1"/>
</dbReference>
<protein>
    <recommendedName>
        <fullName evidence="2">DUF7905 domain-containing protein</fullName>
    </recommendedName>
</protein>
<evidence type="ECO:0000313" key="3">
    <source>
        <dbReference type="EMBL" id="KAF7724899.1"/>
    </source>
</evidence>
<dbReference type="AlphaFoldDB" id="A0A8H7EN02"/>
<evidence type="ECO:0000259" key="2">
    <source>
        <dbReference type="Pfam" id="PF25482"/>
    </source>
</evidence>
<dbReference type="GO" id="GO:0003723">
    <property type="term" value="F:RNA binding"/>
    <property type="evidence" value="ECO:0007669"/>
    <property type="project" value="InterPro"/>
</dbReference>
<dbReference type="EMBL" id="JABAYA010000108">
    <property type="protein sequence ID" value="KAF7724899.1"/>
    <property type="molecule type" value="Genomic_DNA"/>
</dbReference>
<keyword evidence="4" id="KW-1185">Reference proteome</keyword>
<accession>A0A8H7EN02</accession>
<organism evidence="3 4">
    <name type="scientific">Apophysomyces ossiformis</name>
    <dbReference type="NCBI Taxonomy" id="679940"/>
    <lineage>
        <taxon>Eukaryota</taxon>
        <taxon>Fungi</taxon>
        <taxon>Fungi incertae sedis</taxon>
        <taxon>Mucoromycota</taxon>
        <taxon>Mucoromycotina</taxon>
        <taxon>Mucoromycetes</taxon>
        <taxon>Mucorales</taxon>
        <taxon>Mucorineae</taxon>
        <taxon>Mucoraceae</taxon>
        <taxon>Apophysomyces</taxon>
    </lineage>
</organism>
<feature type="domain" description="DUF7905" evidence="2">
    <location>
        <begin position="319"/>
        <end position="627"/>
    </location>
</feature>
<dbReference type="InterPro" id="IPR036612">
    <property type="entry name" value="KH_dom_type_1_sf"/>
</dbReference>
<gene>
    <name evidence="3" type="ORF">EC973_000558</name>
</gene>
<dbReference type="SUPFAM" id="SSF54791">
    <property type="entry name" value="Eukaryotic type KH-domain (KH-domain type I)"/>
    <property type="match status" value="1"/>
</dbReference>
<reference evidence="3" key="1">
    <citation type="submission" date="2020-01" db="EMBL/GenBank/DDBJ databases">
        <title>Genome Sequencing of Three Apophysomyces-Like Fungal Strains Confirms a Novel Fungal Genus in the Mucoromycota with divergent Burkholderia-like Endosymbiotic Bacteria.</title>
        <authorList>
            <person name="Stajich J.E."/>
            <person name="Macias A.M."/>
            <person name="Carter-House D."/>
            <person name="Lovett B."/>
            <person name="Kasson L.R."/>
            <person name="Berry K."/>
            <person name="Grigoriev I."/>
            <person name="Chang Y."/>
            <person name="Spatafora J."/>
            <person name="Kasson M.T."/>
        </authorList>
    </citation>
    <scope>NUCLEOTIDE SEQUENCE</scope>
    <source>
        <strain evidence="3">NRRL A-21654</strain>
    </source>
</reference>
<comment type="caution">
    <text evidence="3">The sequence shown here is derived from an EMBL/GenBank/DDBJ whole genome shotgun (WGS) entry which is preliminary data.</text>
</comment>
<sequence length="659" mass="76774">MSIEPEVPYDDEHHGVGESWRDEFIVDDPTKRLATNDEYISSDTPDRMPDDHWVLPSNCTITEILGRNKARLASIRNETGAYCEYNSQKYQIDIWGDSAAVDHAKTYLNHIAEPIQKAKDNRRKTKKWGKPERELTEKERQRHERRAARKMEEKSYMGAPITEQPYNNIFALPDNKLPLLEIQGEKEAYLNTIRADCKCYIVYDAQLNMFKVCGQLEETVDQATERLRNWYLKRCRKPVGVTLRLLDQPDQNMLARFRKLPRGFVTYKFYDEDKEKFMLEKHRLIESIKTGKILKIVNSNLIDLNASETPQTQQPTEPLSERAQTLNKRNMEQVKKALADGLESIRLFDWEIRMKIRFGQICLVDYPKKEGVMYTTEHLSDKYFPRPKFHSVLAPCIAKTSEQINPLFDYLSHHAQEYSDSPRTTFTIEALQYPTLAPVQVGRRDAPPPPRGNPWETVMMTKFTSDGHVGLWNCLTECVDLVTINCADLQHEYSWESKLQYARRLPSEIDTPHGQFAHKLSIGPEGRLVLVTVPDYQPKCVTQKTKWVYGYGENVIEIGRDEIWNLALIEHKDKKLPLDLSGTAPHRVFYKVSMYRESWVDRFADNIDLKIGEAPRWTPEDFLCSPNENERTFMEDAREFAKILHKEVPVYWSSENSLV</sequence>
<feature type="region of interest" description="Disordered" evidence="1">
    <location>
        <begin position="119"/>
        <end position="152"/>
    </location>
</feature>